<protein>
    <recommendedName>
        <fullName evidence="3">CRISPR system Cms protein Csm5</fullName>
    </recommendedName>
    <alternativeName>
        <fullName evidence="6">CRISPR type III A-associated protein Csm5</fullName>
    </alternativeName>
</protein>
<dbReference type="OrthoDB" id="24360at2"/>
<evidence type="ECO:0000256" key="3">
    <source>
        <dbReference type="ARBA" id="ARBA00016113"/>
    </source>
</evidence>
<evidence type="ECO:0000256" key="7">
    <source>
        <dbReference type="SAM" id="MobiDB-lite"/>
    </source>
</evidence>
<dbReference type="AlphaFoldDB" id="W0DS46"/>
<feature type="compositionally biased region" description="Basic and acidic residues" evidence="7">
    <location>
        <begin position="530"/>
        <end position="547"/>
    </location>
</feature>
<evidence type="ECO:0000259" key="8">
    <source>
        <dbReference type="Pfam" id="PF03787"/>
    </source>
</evidence>
<comment type="similarity">
    <text evidence="2">Belongs to the CRISPR-associated Csm5 family.</text>
</comment>
<dbReference type="Pfam" id="PF03787">
    <property type="entry name" value="RAMPs"/>
    <property type="match status" value="1"/>
</dbReference>
<dbReference type="STRING" id="713585.THITH_09335"/>
<feature type="region of interest" description="Disordered" evidence="7">
    <location>
        <begin position="430"/>
        <end position="463"/>
    </location>
</feature>
<feature type="compositionally biased region" description="Basic and acidic residues" evidence="7">
    <location>
        <begin position="430"/>
        <end position="456"/>
    </location>
</feature>
<evidence type="ECO:0000313" key="10">
    <source>
        <dbReference type="Proteomes" id="UP000005289"/>
    </source>
</evidence>
<dbReference type="InterPro" id="IPR005537">
    <property type="entry name" value="RAMP_III_fam"/>
</dbReference>
<proteinExistence type="inferred from homology"/>
<evidence type="ECO:0000256" key="5">
    <source>
        <dbReference type="ARBA" id="ARBA00023118"/>
    </source>
</evidence>
<organism evidence="9 10">
    <name type="scientific">Thioalkalivibrio paradoxus ARh 1</name>
    <dbReference type="NCBI Taxonomy" id="713585"/>
    <lineage>
        <taxon>Bacteria</taxon>
        <taxon>Pseudomonadati</taxon>
        <taxon>Pseudomonadota</taxon>
        <taxon>Gammaproteobacteria</taxon>
        <taxon>Chromatiales</taxon>
        <taxon>Ectothiorhodospiraceae</taxon>
        <taxon>Thioalkalivibrio</taxon>
    </lineage>
</organism>
<keyword evidence="5" id="KW-0051">Antiviral defense</keyword>
<keyword evidence="4" id="KW-0694">RNA-binding</keyword>
<name>W0DS46_9GAMM</name>
<dbReference type="PANTHER" id="PTHR38007">
    <property type="entry name" value="CRISPR SYSTEM CMS PROTEIN CSM5"/>
    <property type="match status" value="1"/>
</dbReference>
<evidence type="ECO:0000313" key="9">
    <source>
        <dbReference type="EMBL" id="AHF00098.1"/>
    </source>
</evidence>
<dbReference type="PANTHER" id="PTHR38007:SF1">
    <property type="entry name" value="CRISPR SYSTEM CMS PROTEIN CSM5"/>
    <property type="match status" value="1"/>
</dbReference>
<evidence type="ECO:0000256" key="4">
    <source>
        <dbReference type="ARBA" id="ARBA00022884"/>
    </source>
</evidence>
<reference evidence="9 10" key="1">
    <citation type="submission" date="2013-12" db="EMBL/GenBank/DDBJ databases">
        <authorList>
            <consortium name="DOE Joint Genome Institute"/>
            <person name="Muyzer G."/>
            <person name="Huntemann M."/>
            <person name="Han J."/>
            <person name="Chen A."/>
            <person name="Kyrpides N."/>
            <person name="Mavromatis K."/>
            <person name="Markowitz V."/>
            <person name="Palaniappan K."/>
            <person name="Ivanova N."/>
            <person name="Schaumberg A."/>
            <person name="Pati A."/>
            <person name="Liolios K."/>
            <person name="Nordberg H.P."/>
            <person name="Cantor M.N."/>
            <person name="Hua S.X."/>
            <person name="Woyke T."/>
        </authorList>
    </citation>
    <scope>NUCLEOTIDE SEQUENCE [LARGE SCALE GENOMIC DNA]</scope>
    <source>
        <strain evidence="9 10">ARh 1</strain>
    </source>
</reference>
<gene>
    <name evidence="9" type="ORF">THITH_09335</name>
</gene>
<dbReference type="HOGENOM" id="CLU_036878_2_0_6"/>
<dbReference type="EMBL" id="CP007029">
    <property type="protein sequence ID" value="AHF00098.1"/>
    <property type="molecule type" value="Genomic_DNA"/>
</dbReference>
<dbReference type="Proteomes" id="UP000005289">
    <property type="component" value="Chromosome"/>
</dbReference>
<evidence type="ECO:0000256" key="1">
    <source>
        <dbReference type="ARBA" id="ARBA00003088"/>
    </source>
</evidence>
<comment type="function">
    <text evidence="1">This subunit might be involved in maturation of a crRNA intermediate to its mature form.</text>
</comment>
<feature type="domain" description="CRISPR type III-associated protein" evidence="8">
    <location>
        <begin position="12"/>
        <end position="223"/>
    </location>
</feature>
<evidence type="ECO:0000256" key="6">
    <source>
        <dbReference type="ARBA" id="ARBA00031720"/>
    </source>
</evidence>
<dbReference type="GO" id="GO:0003723">
    <property type="term" value="F:RNA binding"/>
    <property type="evidence" value="ECO:0007669"/>
    <property type="project" value="UniProtKB-KW"/>
</dbReference>
<evidence type="ECO:0000256" key="2">
    <source>
        <dbReference type="ARBA" id="ARBA00006680"/>
    </source>
</evidence>
<keyword evidence="10" id="KW-1185">Reference proteome</keyword>
<sequence>MSVMEHWELAVTPLSPVHLGTGRDYTPTEYVIEGGTLHEFDALAALQALPEAERRRLDAILAGRPDDRMLRSVQAFFHDNRRRLIAVSRHQVRVNATVEAFYQERVGQVAQHEATGRAVQNRLEIERTAWSAATGSAILPGSGMKGAIRTALLDQVNEGRPIPDDWKRDRQGNRRLQESLFEGSFERDPLRMLRISDAAVVRPGRFATDVRFALNRKKRPVLRGGQQLQSRAEQQGLYQLLECLPPFADRAFRGSLSIQDIAGVESPNWPARVFTFSEIAAACNRFYRAHFEREMALMKNMGYVDRDWERRLETLFASPVGKALDANRAFLLRVGRHSGAESVTLNGVRHIKILKGKGDAPDFMDEAKTLWLAGDERQTQQGLLPFGWMLVESFRDPGELADWPPQLRADDMQSWRERIASHRQKLAAELETERQREIERTRAEQEAERKERERAQRLASMSEDERQIDALLSTLAQEQAAGTLAPSSQVASARVDLLRTALDWGSEELRRQAADAIQQTVRALPWSKKSRAERQNDLARLRQPKDG</sequence>
<dbReference type="KEGG" id="tti:THITH_09335"/>
<accession>W0DS46</accession>
<feature type="region of interest" description="Disordered" evidence="7">
    <location>
        <begin position="525"/>
        <end position="547"/>
    </location>
</feature>
<dbReference type="RefSeq" id="WP_006747383.1">
    <property type="nucleotide sequence ID" value="NZ_CP007029.1"/>
</dbReference>
<dbReference type="InterPro" id="IPR010173">
    <property type="entry name" value="CRISPR-assoc_Csm5"/>
</dbReference>
<dbReference type="GO" id="GO:0051607">
    <property type="term" value="P:defense response to virus"/>
    <property type="evidence" value="ECO:0007669"/>
    <property type="project" value="UniProtKB-KW"/>
</dbReference>